<evidence type="ECO:0000256" key="1">
    <source>
        <dbReference type="ARBA" id="ARBA00001966"/>
    </source>
</evidence>
<evidence type="ECO:0000313" key="14">
    <source>
        <dbReference type="Proteomes" id="UP001596025"/>
    </source>
</evidence>
<evidence type="ECO:0000256" key="9">
    <source>
        <dbReference type="ARBA" id="ARBA00023125"/>
    </source>
</evidence>
<evidence type="ECO:0000256" key="2">
    <source>
        <dbReference type="ARBA" id="ARBA00004496"/>
    </source>
</evidence>
<keyword evidence="8" id="KW-0805">Transcription regulation</keyword>
<keyword evidence="5" id="KW-0479">Metal-binding</keyword>
<protein>
    <submittedName>
        <fullName evidence="13">WhiB family transcriptional regulator</fullName>
    </submittedName>
</protein>
<dbReference type="InterPro" id="IPR003482">
    <property type="entry name" value="Whib"/>
</dbReference>
<dbReference type="EMBL" id="JBHSGR010000008">
    <property type="protein sequence ID" value="MFC4693516.1"/>
    <property type="molecule type" value="Genomic_DNA"/>
</dbReference>
<comment type="caution">
    <text evidence="13">The sequence shown here is derived from an EMBL/GenBank/DDBJ whole genome shotgun (WGS) entry which is preliminary data.</text>
</comment>
<dbReference type="InterPro" id="IPR034768">
    <property type="entry name" value="4FE4S_WBL"/>
</dbReference>
<dbReference type="Pfam" id="PF02467">
    <property type="entry name" value="Whib"/>
    <property type="match status" value="1"/>
</dbReference>
<gene>
    <name evidence="13" type="ORF">ACFO3M_08965</name>
</gene>
<dbReference type="PANTHER" id="PTHR38839">
    <property type="entry name" value="TRANSCRIPTIONAL REGULATOR WHID-RELATED"/>
    <property type="match status" value="1"/>
</dbReference>
<keyword evidence="14" id="KW-1185">Reference proteome</keyword>
<proteinExistence type="inferred from homology"/>
<evidence type="ECO:0000256" key="7">
    <source>
        <dbReference type="ARBA" id="ARBA00023014"/>
    </source>
</evidence>
<keyword evidence="10" id="KW-1015">Disulfide bond</keyword>
<keyword evidence="9" id="KW-0238">DNA-binding</keyword>
<keyword evidence="6" id="KW-0408">Iron</keyword>
<evidence type="ECO:0000313" key="13">
    <source>
        <dbReference type="EMBL" id="MFC4693516.1"/>
    </source>
</evidence>
<keyword evidence="11" id="KW-0804">Transcription</keyword>
<keyword evidence="4" id="KW-0004">4Fe-4S</keyword>
<evidence type="ECO:0000259" key="12">
    <source>
        <dbReference type="PROSITE" id="PS51674"/>
    </source>
</evidence>
<comment type="similarity">
    <text evidence="3">Belongs to the WhiB family.</text>
</comment>
<reference evidence="14" key="1">
    <citation type="journal article" date="2019" name="Int. J. Syst. Evol. Microbiol.">
        <title>The Global Catalogue of Microorganisms (GCM) 10K type strain sequencing project: providing services to taxonomists for standard genome sequencing and annotation.</title>
        <authorList>
            <consortium name="The Broad Institute Genomics Platform"/>
            <consortium name="The Broad Institute Genome Sequencing Center for Infectious Disease"/>
            <person name="Wu L."/>
            <person name="Ma J."/>
        </authorList>
    </citation>
    <scope>NUCLEOTIDE SEQUENCE [LARGE SCALE GENOMIC DNA]</scope>
    <source>
        <strain evidence="14">CCUG 62763</strain>
    </source>
</reference>
<keyword evidence="7" id="KW-0411">Iron-sulfur</keyword>
<evidence type="ECO:0000256" key="5">
    <source>
        <dbReference type="ARBA" id="ARBA00022723"/>
    </source>
</evidence>
<evidence type="ECO:0000256" key="6">
    <source>
        <dbReference type="ARBA" id="ARBA00023004"/>
    </source>
</evidence>
<evidence type="ECO:0000256" key="11">
    <source>
        <dbReference type="ARBA" id="ARBA00023163"/>
    </source>
</evidence>
<evidence type="ECO:0000256" key="3">
    <source>
        <dbReference type="ARBA" id="ARBA00006597"/>
    </source>
</evidence>
<accession>A0ABV9LI85</accession>
<comment type="subcellular location">
    <subcellularLocation>
        <location evidence="2">Cytoplasm</location>
    </subcellularLocation>
</comment>
<evidence type="ECO:0000256" key="10">
    <source>
        <dbReference type="ARBA" id="ARBA00023157"/>
    </source>
</evidence>
<comment type="cofactor">
    <cofactor evidence="1">
        <name>[4Fe-4S] cluster</name>
        <dbReference type="ChEBI" id="CHEBI:49883"/>
    </cofactor>
</comment>
<name>A0ABV9LI85_9ACTN</name>
<dbReference type="RefSeq" id="WP_387988237.1">
    <property type="nucleotide sequence ID" value="NZ_JBHSGR010000008.1"/>
</dbReference>
<sequence>MPARQAADRSGPASRWPVAWVGPSSAVPWPKVRPASPDAAAAHRVLRAALNRLTAKTPCQRGPAEDWFPVGQAGVPQGRETALRCQGCPVIDECLAAGLAAYEVGIWGGTSEGERDAMRRAARAERARHELAAARAARAAGAVADRVPEPVG</sequence>
<evidence type="ECO:0000256" key="8">
    <source>
        <dbReference type="ARBA" id="ARBA00023015"/>
    </source>
</evidence>
<feature type="domain" description="4Fe-4S Wbl-type" evidence="12">
    <location>
        <begin position="58"/>
        <end position="117"/>
    </location>
</feature>
<dbReference type="PROSITE" id="PS51674">
    <property type="entry name" value="4FE4S_WBL"/>
    <property type="match status" value="1"/>
</dbReference>
<organism evidence="13 14">
    <name type="scientific">Geodermatophilus arenarius</name>
    <dbReference type="NCBI Taxonomy" id="1137990"/>
    <lineage>
        <taxon>Bacteria</taxon>
        <taxon>Bacillati</taxon>
        <taxon>Actinomycetota</taxon>
        <taxon>Actinomycetes</taxon>
        <taxon>Geodermatophilales</taxon>
        <taxon>Geodermatophilaceae</taxon>
        <taxon>Geodermatophilus</taxon>
    </lineage>
</organism>
<evidence type="ECO:0000256" key="4">
    <source>
        <dbReference type="ARBA" id="ARBA00022485"/>
    </source>
</evidence>
<dbReference type="Proteomes" id="UP001596025">
    <property type="component" value="Unassembled WGS sequence"/>
</dbReference>